<evidence type="ECO:0000256" key="1">
    <source>
        <dbReference type="SAM" id="MobiDB-lite"/>
    </source>
</evidence>
<organism evidence="2">
    <name type="scientific">marine sediment metagenome</name>
    <dbReference type="NCBI Taxonomy" id="412755"/>
    <lineage>
        <taxon>unclassified sequences</taxon>
        <taxon>metagenomes</taxon>
        <taxon>ecological metagenomes</taxon>
    </lineage>
</organism>
<protein>
    <recommendedName>
        <fullName evidence="3">DNA polymerase III subunit gamma/tau</fullName>
    </recommendedName>
</protein>
<evidence type="ECO:0008006" key="3">
    <source>
        <dbReference type="Google" id="ProtNLM"/>
    </source>
</evidence>
<name>X0VSA7_9ZZZZ</name>
<proteinExistence type="predicted"/>
<accession>X0VSA7</accession>
<reference evidence="2" key="1">
    <citation type="journal article" date="2014" name="Front. Microbiol.">
        <title>High frequency of phylogenetically diverse reductive dehalogenase-homologous genes in deep subseafloor sedimentary metagenomes.</title>
        <authorList>
            <person name="Kawai M."/>
            <person name="Futagami T."/>
            <person name="Toyoda A."/>
            <person name="Takaki Y."/>
            <person name="Nishi S."/>
            <person name="Hori S."/>
            <person name="Arai W."/>
            <person name="Tsubouchi T."/>
            <person name="Morono Y."/>
            <person name="Uchiyama I."/>
            <person name="Ito T."/>
            <person name="Fujiyama A."/>
            <person name="Inagaki F."/>
            <person name="Takami H."/>
        </authorList>
    </citation>
    <scope>NUCLEOTIDE SEQUENCE</scope>
    <source>
        <strain evidence="2">Expedition CK06-06</strain>
    </source>
</reference>
<feature type="non-terminal residue" evidence="2">
    <location>
        <position position="1"/>
    </location>
</feature>
<evidence type="ECO:0000313" key="2">
    <source>
        <dbReference type="EMBL" id="GAG21110.1"/>
    </source>
</evidence>
<sequence length="158" mass="18556">ITGAVSTHSIKDALNGDHESTPDEQVQKASEELSRDNDFTFDRLNEKWLEFAEKIKDDKPRMHSFLKNHLPELKEEYRIVVNFNNSAQLDMFDTEIKPELKDFLSSELDNNVFRIVPHLTENQDGTDQLYTQEAKYEHLKKKNPALEQLKKDFNLDFE</sequence>
<gene>
    <name evidence="2" type="ORF">S01H1_49298</name>
</gene>
<feature type="compositionally biased region" description="Basic and acidic residues" evidence="1">
    <location>
        <begin position="9"/>
        <end position="24"/>
    </location>
</feature>
<dbReference type="EMBL" id="BARS01031699">
    <property type="protein sequence ID" value="GAG21110.1"/>
    <property type="molecule type" value="Genomic_DNA"/>
</dbReference>
<dbReference type="AlphaFoldDB" id="X0VSA7"/>
<comment type="caution">
    <text evidence="2">The sequence shown here is derived from an EMBL/GenBank/DDBJ whole genome shotgun (WGS) entry which is preliminary data.</text>
</comment>
<feature type="region of interest" description="Disordered" evidence="1">
    <location>
        <begin position="1"/>
        <end position="24"/>
    </location>
</feature>